<evidence type="ECO:0000313" key="1">
    <source>
        <dbReference type="EMBL" id="GIY35526.1"/>
    </source>
</evidence>
<comment type="caution">
    <text evidence="1">The sequence shown here is derived from an EMBL/GenBank/DDBJ whole genome shotgun (WGS) entry which is preliminary data.</text>
</comment>
<reference evidence="1 2" key="1">
    <citation type="submission" date="2021-06" db="EMBL/GenBank/DDBJ databases">
        <title>Caerostris extrusa draft genome.</title>
        <authorList>
            <person name="Kono N."/>
            <person name="Arakawa K."/>
        </authorList>
    </citation>
    <scope>NUCLEOTIDE SEQUENCE [LARGE SCALE GENOMIC DNA]</scope>
</reference>
<name>A0AAV4SQN6_CAEEX</name>
<dbReference type="EMBL" id="BPLR01009925">
    <property type="protein sequence ID" value="GIY35526.1"/>
    <property type="molecule type" value="Genomic_DNA"/>
</dbReference>
<proteinExistence type="predicted"/>
<sequence length="99" mass="11594">MTISCRVILHDVVEVVPGSVQVLKSGLSKDLEMRFLFQCLESILNSRDLTRGLVFVPRRLMVASHLMQRWKNMQKKNDSALFMRAKCCTRDKRRKEQQI</sequence>
<gene>
    <name evidence="1" type="ORF">CEXT_411031</name>
</gene>
<dbReference type="Proteomes" id="UP001054945">
    <property type="component" value="Unassembled WGS sequence"/>
</dbReference>
<evidence type="ECO:0000313" key="2">
    <source>
        <dbReference type="Proteomes" id="UP001054945"/>
    </source>
</evidence>
<protein>
    <submittedName>
        <fullName evidence="1">Uncharacterized protein</fullName>
    </submittedName>
</protein>
<organism evidence="1 2">
    <name type="scientific">Caerostris extrusa</name>
    <name type="common">Bark spider</name>
    <name type="synonym">Caerostris bankana</name>
    <dbReference type="NCBI Taxonomy" id="172846"/>
    <lineage>
        <taxon>Eukaryota</taxon>
        <taxon>Metazoa</taxon>
        <taxon>Ecdysozoa</taxon>
        <taxon>Arthropoda</taxon>
        <taxon>Chelicerata</taxon>
        <taxon>Arachnida</taxon>
        <taxon>Araneae</taxon>
        <taxon>Araneomorphae</taxon>
        <taxon>Entelegynae</taxon>
        <taxon>Araneoidea</taxon>
        <taxon>Araneidae</taxon>
        <taxon>Caerostris</taxon>
    </lineage>
</organism>
<accession>A0AAV4SQN6</accession>
<keyword evidence="2" id="KW-1185">Reference proteome</keyword>
<dbReference type="AlphaFoldDB" id="A0AAV4SQN6"/>